<dbReference type="Gene3D" id="1.20.1250.20">
    <property type="entry name" value="MFS general substrate transporter like domains"/>
    <property type="match status" value="3"/>
</dbReference>
<evidence type="ECO:0000313" key="10">
    <source>
        <dbReference type="Proteomes" id="UP000694924"/>
    </source>
</evidence>
<comment type="subcellular location">
    <subcellularLocation>
        <location evidence="1">Membrane</location>
        <topology evidence="1">Multi-pass membrane protein</topology>
    </subcellularLocation>
</comment>
<organism evidence="10 11">
    <name type="scientific">Polistes dominula</name>
    <name type="common">European paper wasp</name>
    <name type="synonym">Vespa dominula</name>
    <dbReference type="NCBI Taxonomy" id="743375"/>
    <lineage>
        <taxon>Eukaryota</taxon>
        <taxon>Metazoa</taxon>
        <taxon>Ecdysozoa</taxon>
        <taxon>Arthropoda</taxon>
        <taxon>Hexapoda</taxon>
        <taxon>Insecta</taxon>
        <taxon>Pterygota</taxon>
        <taxon>Neoptera</taxon>
        <taxon>Endopterygota</taxon>
        <taxon>Hymenoptera</taxon>
        <taxon>Apocrita</taxon>
        <taxon>Aculeata</taxon>
        <taxon>Vespoidea</taxon>
        <taxon>Vespidae</taxon>
        <taxon>Polistinae</taxon>
        <taxon>Polistini</taxon>
        <taxon>Polistes</taxon>
    </lineage>
</organism>
<dbReference type="Pfam" id="PF07690">
    <property type="entry name" value="MFS_1"/>
    <property type="match status" value="1"/>
</dbReference>
<evidence type="ECO:0000256" key="3">
    <source>
        <dbReference type="ARBA" id="ARBA00022448"/>
    </source>
</evidence>
<evidence type="ECO:0000256" key="7">
    <source>
        <dbReference type="ARBA" id="ARBA00023180"/>
    </source>
</evidence>
<dbReference type="InterPro" id="IPR020846">
    <property type="entry name" value="MFS_dom"/>
</dbReference>
<evidence type="ECO:0000256" key="5">
    <source>
        <dbReference type="ARBA" id="ARBA00022989"/>
    </source>
</evidence>
<keyword evidence="10" id="KW-1185">Reference proteome</keyword>
<evidence type="ECO:0000256" key="6">
    <source>
        <dbReference type="ARBA" id="ARBA00023136"/>
    </source>
</evidence>
<dbReference type="InterPro" id="IPR011701">
    <property type="entry name" value="MFS"/>
</dbReference>
<keyword evidence="6 8" id="KW-0472">Membrane</keyword>
<dbReference type="InterPro" id="IPR005828">
    <property type="entry name" value="MFS_sugar_transport-like"/>
</dbReference>
<dbReference type="Pfam" id="PF00083">
    <property type="entry name" value="Sugar_tr"/>
    <property type="match status" value="1"/>
</dbReference>
<keyword evidence="3" id="KW-0813">Transport</keyword>
<dbReference type="PROSITE" id="PS50850">
    <property type="entry name" value="MFS"/>
    <property type="match status" value="1"/>
</dbReference>
<evidence type="ECO:0000259" key="9">
    <source>
        <dbReference type="PROSITE" id="PS50850"/>
    </source>
</evidence>
<evidence type="ECO:0000256" key="8">
    <source>
        <dbReference type="SAM" id="Phobius"/>
    </source>
</evidence>
<keyword evidence="5 8" id="KW-1133">Transmembrane helix</keyword>
<feature type="transmembrane region" description="Helical" evidence="8">
    <location>
        <begin position="335"/>
        <end position="356"/>
    </location>
</feature>
<keyword evidence="7" id="KW-0325">Glycoprotein</keyword>
<dbReference type="Proteomes" id="UP000694924">
    <property type="component" value="Unplaced"/>
</dbReference>
<gene>
    <name evidence="11" type="primary">LOC107065116</name>
</gene>
<keyword evidence="4 8" id="KW-0812">Transmembrane</keyword>
<dbReference type="InterPro" id="IPR036259">
    <property type="entry name" value="MFS_trans_sf"/>
</dbReference>
<feature type="transmembrane region" description="Helical" evidence="8">
    <location>
        <begin position="363"/>
        <end position="385"/>
    </location>
</feature>
<dbReference type="RefSeq" id="XP_015173974.1">
    <property type="nucleotide sequence ID" value="XM_015318488.1"/>
</dbReference>
<dbReference type="PANTHER" id="PTHR48023">
    <property type="entry name" value="D-XYLOSE-PROTON SYMPORTER-LIKE 2"/>
    <property type="match status" value="1"/>
</dbReference>
<dbReference type="GeneID" id="107065116"/>
<evidence type="ECO:0000256" key="1">
    <source>
        <dbReference type="ARBA" id="ARBA00004141"/>
    </source>
</evidence>
<feature type="domain" description="Major facilitator superfamily (MFS) profile" evidence="9">
    <location>
        <begin position="91"/>
        <end position="551"/>
    </location>
</feature>
<protein>
    <submittedName>
        <fullName evidence="11">Solute carrier family 2, facilitated glucose transporter member 10-like isoform X1</fullName>
    </submittedName>
</protein>
<feature type="transmembrane region" description="Helical" evidence="8">
    <location>
        <begin position="216"/>
        <end position="239"/>
    </location>
</feature>
<comment type="similarity">
    <text evidence="2">Belongs to the major facilitator superfamily. Sugar transporter (TC 2.A.1.1) family. Glucose transporter subfamily.</text>
</comment>
<feature type="transmembrane region" description="Helical" evidence="8">
    <location>
        <begin position="245"/>
        <end position="265"/>
    </location>
</feature>
<sequence>MAHTATNSYLYDCSISRMCIYFKMQPKMSDEEDTTILLNHGNNNIESIVNKPVNEDYQCILERNIKKQIPKQNDNLTPLQSIMPKNKNILISMVALLAGIAFGCDMSIIKPMAPFIKSEFELNCFEINLLIGIWFIGVLFGGLTGGMAIDSFGRRWTMIIMLMFLIFGTLLTALVNHYVLLLISRIICGYSSTVSTVSHCIYMAEVSETNKRGFNIILYQLGAAVGFLITIIATIFITLDHQWRFSLSITIVSALIACTTTVLFLQKSPPFLLLKKTKNVISKTTSKNTKHTIFEMLSIMIFMMILQQGTGREQVLYYAPRLFVLLGIRSNAAEVTALICLGIVKIFSTICSLVIVEKCGRRTALITSATICMTTVSLLSLLATIDRGSNNLDTEDSYCKLVAEEKIQNILPNGSPTPFPLLPTPLAVIESTPETWTQLKASCENQGAVFPEGLTNGLRILAVTTLLVYEAAYTLGLGPVPLLNLSELFPVSIRGRCASLATTVMWTTHILTIETVNKITKSMTLAGSYLFYSFMCLITIFYIFLFIPETTGKSLHQIAQELNKISIITRLCKNVYSLPLIRHIKWIKRYENTTSKKQSILI</sequence>
<dbReference type="PRINTS" id="PR00171">
    <property type="entry name" value="SUGRTRNSPORT"/>
</dbReference>
<dbReference type="InterPro" id="IPR003663">
    <property type="entry name" value="Sugar/inositol_transpt"/>
</dbReference>
<feature type="transmembrane region" description="Helical" evidence="8">
    <location>
        <begin position="529"/>
        <end position="547"/>
    </location>
</feature>
<proteinExistence type="inferred from homology"/>
<evidence type="ECO:0000256" key="4">
    <source>
        <dbReference type="ARBA" id="ARBA00022692"/>
    </source>
</evidence>
<accession>A0ABM1I187</accession>
<name>A0ABM1I187_POLDO</name>
<dbReference type="SUPFAM" id="SSF103473">
    <property type="entry name" value="MFS general substrate transporter"/>
    <property type="match status" value="1"/>
</dbReference>
<dbReference type="PANTHER" id="PTHR48023:SF4">
    <property type="entry name" value="D-XYLOSE-PROTON SYMPORTER-LIKE 2"/>
    <property type="match status" value="1"/>
</dbReference>
<dbReference type="InterPro" id="IPR050820">
    <property type="entry name" value="MFS_Sugar_Transporter"/>
</dbReference>
<evidence type="ECO:0000256" key="2">
    <source>
        <dbReference type="ARBA" id="ARBA00007004"/>
    </source>
</evidence>
<evidence type="ECO:0000313" key="11">
    <source>
        <dbReference type="RefSeq" id="XP_015173974.1"/>
    </source>
</evidence>
<reference evidence="11" key="1">
    <citation type="submission" date="2025-08" db="UniProtKB">
        <authorList>
            <consortium name="RefSeq"/>
        </authorList>
    </citation>
    <scope>IDENTIFICATION</scope>
    <source>
        <tissue evidence="11">Whole body</tissue>
    </source>
</reference>
<feature type="transmembrane region" description="Helical" evidence="8">
    <location>
        <begin position="129"/>
        <end position="149"/>
    </location>
</feature>
<feature type="transmembrane region" description="Helical" evidence="8">
    <location>
        <begin position="156"/>
        <end position="176"/>
    </location>
</feature>
<feature type="transmembrane region" description="Helical" evidence="8">
    <location>
        <begin position="89"/>
        <end position="109"/>
    </location>
</feature>